<protein>
    <recommendedName>
        <fullName evidence="7">LppX_LprAFG lipoprotein</fullName>
    </recommendedName>
</protein>
<keyword evidence="2" id="KW-0732">Signal</keyword>
<feature type="region of interest" description="Disordered" evidence="1">
    <location>
        <begin position="32"/>
        <end position="81"/>
    </location>
</feature>
<evidence type="ECO:0000313" key="4">
    <source>
        <dbReference type="EMBL" id="UON90723.1"/>
    </source>
</evidence>
<evidence type="ECO:0008006" key="7">
    <source>
        <dbReference type="Google" id="ProtNLM"/>
    </source>
</evidence>
<dbReference type="EMBL" id="CP094984">
    <property type="protein sequence ID" value="UON90723.1"/>
    <property type="molecule type" value="Genomic_DNA"/>
</dbReference>
<dbReference type="AlphaFoldDB" id="A0A9X1M4Y0"/>
<evidence type="ECO:0000313" key="5">
    <source>
        <dbReference type="Proteomes" id="UP000829758"/>
    </source>
</evidence>
<evidence type="ECO:0000313" key="3">
    <source>
        <dbReference type="EMBL" id="MCC3271508.1"/>
    </source>
</evidence>
<feature type="chain" id="PRO_5040775051" description="LppX_LprAFG lipoprotein" evidence="2">
    <location>
        <begin position="31"/>
        <end position="295"/>
    </location>
</feature>
<dbReference type="Proteomes" id="UP001155145">
    <property type="component" value="Unassembled WGS sequence"/>
</dbReference>
<organism evidence="3 6">
    <name type="scientific">Arthrobacter zhangbolii</name>
    <dbReference type="NCBI Taxonomy" id="2886936"/>
    <lineage>
        <taxon>Bacteria</taxon>
        <taxon>Bacillati</taxon>
        <taxon>Actinomycetota</taxon>
        <taxon>Actinomycetes</taxon>
        <taxon>Micrococcales</taxon>
        <taxon>Micrococcaceae</taxon>
        <taxon>Arthrobacter</taxon>
    </lineage>
</organism>
<evidence type="ECO:0000256" key="2">
    <source>
        <dbReference type="SAM" id="SignalP"/>
    </source>
</evidence>
<accession>A0A9X1M4Y0</accession>
<evidence type="ECO:0000313" key="6">
    <source>
        <dbReference type="Proteomes" id="UP001155145"/>
    </source>
</evidence>
<evidence type="ECO:0000256" key="1">
    <source>
        <dbReference type="SAM" id="MobiDB-lite"/>
    </source>
</evidence>
<gene>
    <name evidence="3" type="ORF">LJ755_02020</name>
    <name evidence="4" type="ORF">MUK71_08665</name>
</gene>
<keyword evidence="5" id="KW-1185">Reference proteome</keyword>
<reference evidence="3" key="1">
    <citation type="submission" date="2021-10" db="EMBL/GenBank/DDBJ databases">
        <title>Novel species in genus Arthrobacter.</title>
        <authorList>
            <person name="Liu Y."/>
        </authorList>
    </citation>
    <scope>NUCLEOTIDE SEQUENCE</scope>
    <source>
        <strain evidence="3">Zg-Y462</strain>
        <strain evidence="5">zg-Y462</strain>
    </source>
</reference>
<dbReference type="Proteomes" id="UP000829758">
    <property type="component" value="Chromosome"/>
</dbReference>
<dbReference type="EMBL" id="JAJFZT010000001">
    <property type="protein sequence ID" value="MCC3271508.1"/>
    <property type="molecule type" value="Genomic_DNA"/>
</dbReference>
<sequence>MESRAIASPGLALALAAALLLPLSACGPTADQLRAREESASATPLQPRTAAPRPTETPVPTPVQPTPTTPARVGVTGSQAGMPAPVQDACQWLLRRDTAPMPAAEAGECLSAAMAAGGGAVQTLETETSWLPAGTYTVAFATTPEFALELNNEELDVHVSIREGRRELRQAGSAVSANPDGTAEEAYAAVMANAAELTVRPERLAGMVASAGPVEVAYAAPLDGALFTRISGSFDTAGRETPPDPASGAEIPAGSFTLFLDDYYRPVRIEVLGLNQGISSRITAVNSQWGTVPAP</sequence>
<feature type="signal peptide" evidence="2">
    <location>
        <begin position="1"/>
        <end position="30"/>
    </location>
</feature>
<dbReference type="RefSeq" id="WP_227901883.1">
    <property type="nucleotide sequence ID" value="NZ_CP094984.1"/>
</dbReference>
<name>A0A9X1M4Y0_9MICC</name>
<feature type="compositionally biased region" description="Pro residues" evidence="1">
    <location>
        <begin position="55"/>
        <end position="68"/>
    </location>
</feature>
<proteinExistence type="predicted"/>